<reference evidence="8" key="2">
    <citation type="journal article" date="2021" name="PeerJ">
        <title>Extensive microbial diversity within the chicken gut microbiome revealed by metagenomics and culture.</title>
        <authorList>
            <person name="Gilroy R."/>
            <person name="Ravi A."/>
            <person name="Getino M."/>
            <person name="Pursley I."/>
            <person name="Horton D.L."/>
            <person name="Alikhan N.F."/>
            <person name="Baker D."/>
            <person name="Gharbi K."/>
            <person name="Hall N."/>
            <person name="Watson M."/>
            <person name="Adriaenssens E.M."/>
            <person name="Foster-Nyarko E."/>
            <person name="Jarju S."/>
            <person name="Secka A."/>
            <person name="Antonio M."/>
            <person name="Oren A."/>
            <person name="Chaudhuri R.R."/>
            <person name="La Ragione R."/>
            <person name="Hildebrand F."/>
            <person name="Pallen M.J."/>
        </authorList>
    </citation>
    <scope>NUCLEOTIDE SEQUENCE</scope>
    <source>
        <strain evidence="8">35461</strain>
    </source>
</reference>
<keyword evidence="5 6" id="KW-0449">Lipoprotein</keyword>
<feature type="domain" description="OmpA-like" evidence="7">
    <location>
        <begin position="76"/>
        <end position="191"/>
    </location>
</feature>
<dbReference type="Gene3D" id="3.30.1330.60">
    <property type="entry name" value="OmpA-like domain"/>
    <property type="match status" value="1"/>
</dbReference>
<evidence type="ECO:0000259" key="7">
    <source>
        <dbReference type="PROSITE" id="PS51123"/>
    </source>
</evidence>
<evidence type="ECO:0000256" key="1">
    <source>
        <dbReference type="ARBA" id="ARBA00022729"/>
    </source>
</evidence>
<organism evidence="8 9">
    <name type="scientific">Candidatus Spyradenecus faecavium</name>
    <dbReference type="NCBI Taxonomy" id="2840947"/>
    <lineage>
        <taxon>Bacteria</taxon>
        <taxon>Pseudomonadati</taxon>
        <taxon>Lentisphaerota</taxon>
        <taxon>Lentisphaeria</taxon>
        <taxon>Lentisphaerales</taxon>
        <taxon>Lentisphaeraceae</taxon>
        <taxon>Lentisphaeraceae incertae sedis</taxon>
        <taxon>Candidatus Spyradenecus</taxon>
    </lineage>
</organism>
<reference evidence="8" key="1">
    <citation type="submission" date="2020-10" db="EMBL/GenBank/DDBJ databases">
        <authorList>
            <person name="Gilroy R."/>
        </authorList>
    </citation>
    <scope>NUCLEOTIDE SEQUENCE</scope>
    <source>
        <strain evidence="8">35461</strain>
    </source>
</reference>
<evidence type="ECO:0000256" key="4">
    <source>
        <dbReference type="ARBA" id="ARBA00023237"/>
    </source>
</evidence>
<evidence type="ECO:0000256" key="3">
    <source>
        <dbReference type="ARBA" id="ARBA00023139"/>
    </source>
</evidence>
<dbReference type="HAMAP" id="MF_02204">
    <property type="entry name" value="Pal"/>
    <property type="match status" value="1"/>
</dbReference>
<dbReference type="CDD" id="cd07185">
    <property type="entry name" value="OmpA_C-like"/>
    <property type="match status" value="1"/>
</dbReference>
<dbReference type="PROSITE" id="PS51123">
    <property type="entry name" value="OMPA_2"/>
    <property type="match status" value="1"/>
</dbReference>
<dbReference type="InterPro" id="IPR006664">
    <property type="entry name" value="OMP_bac"/>
</dbReference>
<dbReference type="InterPro" id="IPR006665">
    <property type="entry name" value="OmpA-like"/>
</dbReference>
<dbReference type="EMBL" id="DVOR01000135">
    <property type="protein sequence ID" value="HIV09302.1"/>
    <property type="molecule type" value="Genomic_DNA"/>
</dbReference>
<proteinExistence type="inferred from homology"/>
<dbReference type="PRINTS" id="PR01021">
    <property type="entry name" value="OMPADOMAIN"/>
</dbReference>
<name>A0A9D1NMF0_9BACT</name>
<evidence type="ECO:0000313" key="9">
    <source>
        <dbReference type="Proteomes" id="UP000886845"/>
    </source>
</evidence>
<keyword evidence="1 6" id="KW-0732">Signal</keyword>
<evidence type="ECO:0000313" key="8">
    <source>
        <dbReference type="EMBL" id="HIV09302.1"/>
    </source>
</evidence>
<keyword evidence="4 6" id="KW-0998">Cell outer membrane</keyword>
<dbReference type="AlphaFoldDB" id="A0A9D1NMF0"/>
<comment type="caution">
    <text evidence="8">The sequence shown here is derived from an EMBL/GenBank/DDBJ whole genome shotgun (WGS) entry which is preliminary data.</text>
</comment>
<gene>
    <name evidence="6" type="primary">pal</name>
    <name evidence="8" type="ORF">IAC79_04230</name>
</gene>
<dbReference type="InterPro" id="IPR050330">
    <property type="entry name" value="Bact_OuterMem_StrucFunc"/>
</dbReference>
<dbReference type="PANTHER" id="PTHR30329">
    <property type="entry name" value="STATOR ELEMENT OF FLAGELLAR MOTOR COMPLEX"/>
    <property type="match status" value="1"/>
</dbReference>
<dbReference type="Proteomes" id="UP000886845">
    <property type="component" value="Unassembled WGS sequence"/>
</dbReference>
<accession>A0A9D1NMF0</accession>
<evidence type="ECO:0000256" key="6">
    <source>
        <dbReference type="HAMAP-Rule" id="MF_02204"/>
    </source>
</evidence>
<dbReference type="PANTHER" id="PTHR30329:SF21">
    <property type="entry name" value="LIPOPROTEIN YIAD-RELATED"/>
    <property type="match status" value="1"/>
</dbReference>
<comment type="similarity">
    <text evidence="6">Belongs to the Pal lipoprotein family.</text>
</comment>
<dbReference type="InterPro" id="IPR036737">
    <property type="entry name" value="OmpA-like_sf"/>
</dbReference>
<evidence type="ECO:0000256" key="5">
    <source>
        <dbReference type="ARBA" id="ARBA00023288"/>
    </source>
</evidence>
<protein>
    <recommendedName>
        <fullName evidence="6">Peptidoglycan-associated lipoprotein</fullName>
        <shortName evidence="6">PAL</shortName>
    </recommendedName>
</protein>
<sequence length="191" mass="20444">MRTSLFLSALAAGLVLTGCATKTRNGAGEDGLGGDGYYAGDGLSVDPNAAAYDPNDPNVGAFADPAAGTGNFEDRYARVTDAGLEPLYFTFDSYTLPPDEQAKADAAAQYLLNNPQCVMVIEGHCDERGSNEYNLSLSEQRAGGVREYVAAYGIDPARIQTRAFGEEKPADPGHSEEAYRLNRRAEFVPYK</sequence>
<dbReference type="PROSITE" id="PS51257">
    <property type="entry name" value="PROKAR_LIPOPROTEIN"/>
    <property type="match status" value="1"/>
</dbReference>
<dbReference type="GO" id="GO:0051301">
    <property type="term" value="P:cell division"/>
    <property type="evidence" value="ECO:0007669"/>
    <property type="project" value="InterPro"/>
</dbReference>
<dbReference type="GO" id="GO:0009279">
    <property type="term" value="C:cell outer membrane"/>
    <property type="evidence" value="ECO:0007669"/>
    <property type="project" value="UniProtKB-SubCell"/>
</dbReference>
<keyword evidence="2 6" id="KW-0472">Membrane</keyword>
<dbReference type="InterPro" id="IPR039001">
    <property type="entry name" value="Pal"/>
</dbReference>
<dbReference type="SUPFAM" id="SSF103088">
    <property type="entry name" value="OmpA-like"/>
    <property type="match status" value="1"/>
</dbReference>
<keyword evidence="3 6" id="KW-0564">Palmitate</keyword>
<evidence type="ECO:0000256" key="2">
    <source>
        <dbReference type="ARBA" id="ARBA00023136"/>
    </source>
</evidence>
<dbReference type="Pfam" id="PF00691">
    <property type="entry name" value="OmpA"/>
    <property type="match status" value="1"/>
</dbReference>
<comment type="subcellular location">
    <subcellularLocation>
        <location evidence="6">Cell outer membrane</location>
        <topology evidence="6">Lipid-anchor</topology>
    </subcellularLocation>
</comment>